<gene>
    <name evidence="8" type="ORF">MM415A02216_0003</name>
    <name evidence="7" type="ORF">TM448A02919_0011</name>
    <name evidence="9" type="ORF">TM448B03893_0005</name>
</gene>
<dbReference type="InterPro" id="IPR024434">
    <property type="entry name" value="TSCPD_dom"/>
</dbReference>
<reference evidence="7" key="1">
    <citation type="submission" date="2020-03" db="EMBL/GenBank/DDBJ databases">
        <title>The deep terrestrial virosphere.</title>
        <authorList>
            <person name="Holmfeldt K."/>
            <person name="Nilsson E."/>
            <person name="Simone D."/>
            <person name="Lopez-Fernandez M."/>
            <person name="Wu X."/>
            <person name="de Brujin I."/>
            <person name="Lundin D."/>
            <person name="Andersson A."/>
            <person name="Bertilsson S."/>
            <person name="Dopson M."/>
        </authorList>
    </citation>
    <scope>NUCLEOTIDE SEQUENCE</scope>
    <source>
        <strain evidence="8">MM415A02216</strain>
        <strain evidence="7">TM448A02919</strain>
        <strain evidence="9">TM448B03893</strain>
    </source>
</reference>
<evidence type="ECO:0000313" key="7">
    <source>
        <dbReference type="EMBL" id="QJA52708.1"/>
    </source>
</evidence>
<dbReference type="GO" id="GO:0000166">
    <property type="term" value="F:nucleotide binding"/>
    <property type="evidence" value="ECO:0007669"/>
    <property type="project" value="UniProtKB-KW"/>
</dbReference>
<evidence type="ECO:0000256" key="1">
    <source>
        <dbReference type="ARBA" id="ARBA00007405"/>
    </source>
</evidence>
<evidence type="ECO:0000256" key="3">
    <source>
        <dbReference type="ARBA" id="ARBA00022634"/>
    </source>
</evidence>
<evidence type="ECO:0000256" key="5">
    <source>
        <dbReference type="ARBA" id="ARBA00047754"/>
    </source>
</evidence>
<evidence type="ECO:0000256" key="4">
    <source>
        <dbReference type="ARBA" id="ARBA00022741"/>
    </source>
</evidence>
<dbReference type="GO" id="GO:0071897">
    <property type="term" value="P:DNA biosynthetic process"/>
    <property type="evidence" value="ECO:0007669"/>
    <property type="project" value="UniProtKB-KW"/>
</dbReference>
<keyword evidence="3" id="KW-0237">DNA synthesis</keyword>
<comment type="similarity">
    <text evidence="1">Belongs to the ribonucleoside diphosphate reductase class-2 family.</text>
</comment>
<dbReference type="AlphaFoldDB" id="A0A6H1ZYX4"/>
<proteinExistence type="inferred from homology"/>
<feature type="domain" description="TSCPD" evidence="6">
    <location>
        <begin position="23"/>
        <end position="123"/>
    </location>
</feature>
<evidence type="ECO:0000256" key="2">
    <source>
        <dbReference type="ARBA" id="ARBA00012274"/>
    </source>
</evidence>
<sequence>MEKISTVPEDGKVNDLDFKPSKTFKVITGCGNIYVTADFTEKGLHKIRMQRTSKLHCSPTMLNKLYRSATFQSRRDIQQTIKDLKDVEVDACDKFGIGVKSAMKQGKLAAYSCGDAIARCLEIILKENGSAVPK</sequence>
<dbReference type="EC" id="1.17.4.1" evidence="2"/>
<accession>A0A6H1ZYX4</accession>
<name>A0A6H1ZYX4_9ZZZZ</name>
<organism evidence="7">
    <name type="scientific">viral metagenome</name>
    <dbReference type="NCBI Taxonomy" id="1070528"/>
    <lineage>
        <taxon>unclassified sequences</taxon>
        <taxon>metagenomes</taxon>
        <taxon>organismal metagenomes</taxon>
    </lineage>
</organism>
<dbReference type="EMBL" id="MT145045">
    <property type="protein sequence ID" value="QJI02947.1"/>
    <property type="molecule type" value="Genomic_DNA"/>
</dbReference>
<evidence type="ECO:0000313" key="9">
    <source>
        <dbReference type="EMBL" id="QJI02947.1"/>
    </source>
</evidence>
<protein>
    <recommendedName>
        <fullName evidence="2">ribonucleoside-diphosphate reductase</fullName>
        <ecNumber evidence="2">1.17.4.1</ecNumber>
    </recommendedName>
</protein>
<evidence type="ECO:0000259" key="6">
    <source>
        <dbReference type="Pfam" id="PF12637"/>
    </source>
</evidence>
<dbReference type="EMBL" id="MT144361">
    <property type="protein sequence ID" value="QJA52708.1"/>
    <property type="molecule type" value="Genomic_DNA"/>
</dbReference>
<dbReference type="GO" id="GO:0004748">
    <property type="term" value="F:ribonucleoside-diphosphate reductase activity, thioredoxin disulfide as acceptor"/>
    <property type="evidence" value="ECO:0007669"/>
    <property type="project" value="UniProtKB-EC"/>
</dbReference>
<dbReference type="EMBL" id="MT142056">
    <property type="protein sequence ID" value="QJA73825.1"/>
    <property type="molecule type" value="Genomic_DNA"/>
</dbReference>
<comment type="catalytic activity">
    <reaction evidence="5">
        <text>a 2'-deoxyribonucleoside 5'-diphosphate + [thioredoxin]-disulfide + H2O = a ribonucleoside 5'-diphosphate + [thioredoxin]-dithiol</text>
        <dbReference type="Rhea" id="RHEA:23252"/>
        <dbReference type="Rhea" id="RHEA-COMP:10698"/>
        <dbReference type="Rhea" id="RHEA-COMP:10700"/>
        <dbReference type="ChEBI" id="CHEBI:15377"/>
        <dbReference type="ChEBI" id="CHEBI:29950"/>
        <dbReference type="ChEBI" id="CHEBI:50058"/>
        <dbReference type="ChEBI" id="CHEBI:57930"/>
        <dbReference type="ChEBI" id="CHEBI:73316"/>
        <dbReference type="EC" id="1.17.4.1"/>
    </reaction>
</comment>
<evidence type="ECO:0000313" key="8">
    <source>
        <dbReference type="EMBL" id="QJA73825.1"/>
    </source>
</evidence>
<dbReference type="Pfam" id="PF12637">
    <property type="entry name" value="TSCPD"/>
    <property type="match status" value="1"/>
</dbReference>
<keyword evidence="4" id="KW-0547">Nucleotide-binding</keyword>